<reference evidence="11 14" key="1">
    <citation type="journal article" date="2015" name="Parasit. Vectors">
        <title>Draft genome of the scabies mite.</title>
        <authorList>
            <person name="Rider S.D.Jr."/>
            <person name="Morgan M.S."/>
            <person name="Arlian L.G."/>
        </authorList>
    </citation>
    <scope>NUCLEOTIDE SEQUENCE [LARGE SCALE GENOMIC DNA]</scope>
    <source>
        <strain evidence="11">Arlian Lab</strain>
    </source>
</reference>
<dbReference type="SMART" id="SM00271">
    <property type="entry name" value="DnaJ"/>
    <property type="match status" value="1"/>
</dbReference>
<keyword evidence="13" id="KW-1185">Reference proteome</keyword>
<evidence type="ECO:0000256" key="6">
    <source>
        <dbReference type="ARBA" id="ARBA00024193"/>
    </source>
</evidence>
<reference evidence="12" key="4">
    <citation type="submission" date="2022-06" db="UniProtKB">
        <authorList>
            <consortium name="EnsemblMetazoa"/>
        </authorList>
    </citation>
    <scope>IDENTIFICATION</scope>
</reference>
<evidence type="ECO:0000313" key="13">
    <source>
        <dbReference type="Proteomes" id="UP000070412"/>
    </source>
</evidence>
<gene>
    <name evidence="11" type="ORF">QR98_0080060</name>
    <name evidence="10" type="ORF">SSS_1569</name>
</gene>
<feature type="transmembrane region" description="Helical" evidence="8">
    <location>
        <begin position="127"/>
        <end position="146"/>
    </location>
</feature>
<dbReference type="SUPFAM" id="SSF46565">
    <property type="entry name" value="Chaperone J-domain"/>
    <property type="match status" value="1"/>
</dbReference>
<reference evidence="13" key="2">
    <citation type="journal article" date="2020" name="PLoS Negl. Trop. Dis.">
        <title>High-quality nuclear genome for Sarcoptes scabiei-A critical resource for a neglected parasite.</title>
        <authorList>
            <person name="Korhonen P.K."/>
            <person name="Gasser R.B."/>
            <person name="Ma G."/>
            <person name="Wang T."/>
            <person name="Stroehlein A.J."/>
            <person name="Young N.D."/>
            <person name="Ang C.S."/>
            <person name="Fernando D.D."/>
            <person name="Lu H.C."/>
            <person name="Taylor S."/>
            <person name="Reynolds S.L."/>
            <person name="Mofiz E."/>
            <person name="Najaraj S.H."/>
            <person name="Gowda H."/>
            <person name="Madugundu A."/>
            <person name="Renuse S."/>
            <person name="Holt D."/>
            <person name="Pandey A."/>
            <person name="Papenfuss A.T."/>
            <person name="Fischer K."/>
        </authorList>
    </citation>
    <scope>NUCLEOTIDE SEQUENCE [LARGE SCALE GENOMIC DNA]</scope>
</reference>
<dbReference type="Gene3D" id="1.10.287.110">
    <property type="entry name" value="DnaJ domain"/>
    <property type="match status" value="1"/>
</dbReference>
<dbReference type="FunFam" id="1.10.287.110:FF:000036">
    <property type="entry name" value="dnaJ homolog subfamily C member 25"/>
    <property type="match status" value="1"/>
</dbReference>
<dbReference type="InterPro" id="IPR001623">
    <property type="entry name" value="DnaJ_domain"/>
</dbReference>
<evidence type="ECO:0000256" key="3">
    <source>
        <dbReference type="ARBA" id="ARBA00022989"/>
    </source>
</evidence>
<proteinExistence type="inferred from homology"/>
<sequence>MKFSSALQSFYSITLLISIQFHFANAFLEGLYCGLDNCYDVLNLTRDATREQISRSYRSLARKWHPDLHRGAEQKAEATIKFQLIAQAYEVLRDDESRKDYDYLLDNPEAYYAHYYRYYRRVYAPKVDVRIVIVVAISLISIYQYYAYNSRYKEAIDYFLTIPKYRIQAKEIAIDEGIWPTMNHTSNGKVRLKQRGSGNKQKLKDELKQEEENCLRKIIEEKMDIKGVYSKPTYKDILWIQLFLLPWFLIQYILWYARWIYKFNIRKEPYGIEEKHYLMRKFMGLSESQWSQKDDFEIEEYMREELWIKENFDPWKKEKDDEMRAKLAENPSYKRYRRYMKKGGPGQITFLDD</sequence>
<comment type="similarity">
    <text evidence="6">Belongs to the DNAJC25 family.</text>
</comment>
<name>A0A132AF36_SARSC</name>
<dbReference type="VEuPathDB" id="VectorBase:SSCA005005"/>
<keyword evidence="5" id="KW-0143">Chaperone</keyword>
<comment type="subcellular location">
    <subcellularLocation>
        <location evidence="1">Membrane</location>
        <topology evidence="1">Multi-pass membrane protein</topology>
    </subcellularLocation>
</comment>
<evidence type="ECO:0000256" key="5">
    <source>
        <dbReference type="ARBA" id="ARBA00023186"/>
    </source>
</evidence>
<dbReference type="EMBL" id="WVUK01000052">
    <property type="protein sequence ID" value="KAF7494797.1"/>
    <property type="molecule type" value="Genomic_DNA"/>
</dbReference>
<dbReference type="PROSITE" id="PS00636">
    <property type="entry name" value="DNAJ_1"/>
    <property type="match status" value="1"/>
</dbReference>
<evidence type="ECO:0000256" key="2">
    <source>
        <dbReference type="ARBA" id="ARBA00022692"/>
    </source>
</evidence>
<evidence type="ECO:0000256" key="7">
    <source>
        <dbReference type="SAM" id="Coils"/>
    </source>
</evidence>
<dbReference type="EnsemblMetazoa" id="SSS_1569s_mrna">
    <property type="protein sequence ID" value="KAF7494797.1"/>
    <property type="gene ID" value="SSS_1569"/>
</dbReference>
<keyword evidence="3 8" id="KW-1133">Transmembrane helix</keyword>
<dbReference type="PROSITE" id="PS50076">
    <property type="entry name" value="DNAJ_2"/>
    <property type="match status" value="1"/>
</dbReference>
<evidence type="ECO:0000256" key="1">
    <source>
        <dbReference type="ARBA" id="ARBA00004141"/>
    </source>
</evidence>
<dbReference type="InterPro" id="IPR044632">
    <property type="entry name" value="DNAJC25-like"/>
</dbReference>
<feature type="transmembrane region" description="Helical" evidence="8">
    <location>
        <begin position="237"/>
        <end position="257"/>
    </location>
</feature>
<dbReference type="GO" id="GO:0005789">
    <property type="term" value="C:endoplasmic reticulum membrane"/>
    <property type="evidence" value="ECO:0007669"/>
    <property type="project" value="TreeGrafter"/>
</dbReference>
<feature type="domain" description="J" evidence="9">
    <location>
        <begin position="37"/>
        <end position="105"/>
    </location>
</feature>
<dbReference type="GO" id="GO:0006457">
    <property type="term" value="P:protein folding"/>
    <property type="evidence" value="ECO:0007669"/>
    <property type="project" value="InterPro"/>
</dbReference>
<accession>A0A132AF36</accession>
<evidence type="ECO:0000256" key="8">
    <source>
        <dbReference type="SAM" id="Phobius"/>
    </source>
</evidence>
<dbReference type="EMBL" id="JXLN01013593">
    <property type="protein sequence ID" value="KPM09469.1"/>
    <property type="molecule type" value="Genomic_DNA"/>
</dbReference>
<dbReference type="AlphaFoldDB" id="A0A132AF36"/>
<organism evidence="11 14">
    <name type="scientific">Sarcoptes scabiei</name>
    <name type="common">Itch mite</name>
    <name type="synonym">Acarus scabiei</name>
    <dbReference type="NCBI Taxonomy" id="52283"/>
    <lineage>
        <taxon>Eukaryota</taxon>
        <taxon>Metazoa</taxon>
        <taxon>Ecdysozoa</taxon>
        <taxon>Arthropoda</taxon>
        <taxon>Chelicerata</taxon>
        <taxon>Arachnida</taxon>
        <taxon>Acari</taxon>
        <taxon>Acariformes</taxon>
        <taxon>Sarcoptiformes</taxon>
        <taxon>Astigmata</taxon>
        <taxon>Psoroptidia</taxon>
        <taxon>Sarcoptoidea</taxon>
        <taxon>Sarcoptidae</taxon>
        <taxon>Sarcoptinae</taxon>
        <taxon>Sarcoptes</taxon>
    </lineage>
</organism>
<keyword evidence="7" id="KW-0175">Coiled coil</keyword>
<evidence type="ECO:0000313" key="14">
    <source>
        <dbReference type="Proteomes" id="UP000616769"/>
    </source>
</evidence>
<evidence type="ECO:0000259" key="9">
    <source>
        <dbReference type="PROSITE" id="PS50076"/>
    </source>
</evidence>
<dbReference type="PRINTS" id="PR00625">
    <property type="entry name" value="JDOMAIN"/>
</dbReference>
<dbReference type="PANTHER" id="PTHR44176:SF1">
    <property type="entry name" value="DNAJ HOMOLOG SUBFAMILY C MEMBER 25"/>
    <property type="match status" value="1"/>
</dbReference>
<dbReference type="Proteomes" id="UP000616769">
    <property type="component" value="Unassembled WGS sequence"/>
</dbReference>
<protein>
    <submittedName>
        <fullName evidence="10">DnaJ -like protein</fullName>
    </submittedName>
    <submittedName>
        <fullName evidence="11">DnaJ domain containing protein 5</fullName>
    </submittedName>
</protein>
<dbReference type="OrthoDB" id="270167at2759"/>
<reference evidence="10" key="3">
    <citation type="submission" date="2020-01" db="EMBL/GenBank/DDBJ databases">
        <authorList>
            <person name="Korhonen P.K.K."/>
            <person name="Guangxu M.G."/>
            <person name="Wang T.W."/>
            <person name="Stroehlein A.J.S."/>
            <person name="Young N.D."/>
            <person name="Ang C.-S.A."/>
            <person name="Fernando D.W.F."/>
            <person name="Lu H.L."/>
            <person name="Taylor S.T."/>
            <person name="Ehtesham M.E.M."/>
            <person name="Najaraj S.H.N."/>
            <person name="Harsha G.H.G."/>
            <person name="Madugundu A.M."/>
            <person name="Renuse S.R."/>
            <person name="Holt D.H."/>
            <person name="Pandey A.P."/>
            <person name="Papenfuss A.P."/>
            <person name="Gasser R.B.G."/>
            <person name="Fischer K.F."/>
        </authorList>
    </citation>
    <scope>NUCLEOTIDE SEQUENCE</scope>
    <source>
        <strain evidence="10">SSS_KF_BRIS2020</strain>
    </source>
</reference>
<evidence type="ECO:0000313" key="11">
    <source>
        <dbReference type="EMBL" id="KPM09469.1"/>
    </source>
</evidence>
<dbReference type="InterPro" id="IPR018253">
    <property type="entry name" value="DnaJ_domain_CS"/>
</dbReference>
<feature type="coiled-coil region" evidence="7">
    <location>
        <begin position="193"/>
        <end position="220"/>
    </location>
</feature>
<dbReference type="CDD" id="cd06257">
    <property type="entry name" value="DnaJ"/>
    <property type="match status" value="1"/>
</dbReference>
<dbReference type="Proteomes" id="UP000070412">
    <property type="component" value="Unassembled WGS sequence"/>
</dbReference>
<dbReference type="PANTHER" id="PTHR44176">
    <property type="entry name" value="DNAJ HOMOLOG SUBFAMILY C MEMBER 25"/>
    <property type="match status" value="1"/>
</dbReference>
<keyword evidence="4 8" id="KW-0472">Membrane</keyword>
<evidence type="ECO:0000256" key="4">
    <source>
        <dbReference type="ARBA" id="ARBA00023136"/>
    </source>
</evidence>
<dbReference type="InterPro" id="IPR036869">
    <property type="entry name" value="J_dom_sf"/>
</dbReference>
<evidence type="ECO:0000313" key="12">
    <source>
        <dbReference type="EnsemblMetazoa" id="KAF7494797.1"/>
    </source>
</evidence>
<keyword evidence="2 8" id="KW-0812">Transmembrane</keyword>
<evidence type="ECO:0000313" key="10">
    <source>
        <dbReference type="EMBL" id="KAF7494797.1"/>
    </source>
</evidence>
<dbReference type="Pfam" id="PF00226">
    <property type="entry name" value="DnaJ"/>
    <property type="match status" value="1"/>
</dbReference>